<dbReference type="AlphaFoldDB" id="A0A1Y6BB07"/>
<dbReference type="Proteomes" id="UP000192917">
    <property type="component" value="Unassembled WGS sequence"/>
</dbReference>
<proteinExistence type="predicted"/>
<dbReference type="PANTHER" id="PTHR42756:SF1">
    <property type="entry name" value="TRANSCRIPTIONAL REPRESSOR OF EMRAB OPERON"/>
    <property type="match status" value="1"/>
</dbReference>
<dbReference type="PANTHER" id="PTHR42756">
    <property type="entry name" value="TRANSCRIPTIONAL REGULATOR, MARR"/>
    <property type="match status" value="1"/>
</dbReference>
<feature type="domain" description="HTH marR-type" evidence="4">
    <location>
        <begin position="8"/>
        <end position="140"/>
    </location>
</feature>
<dbReference type="STRING" id="560819.SAMN05428998_10332"/>
<sequence length="162" mass="18322">MPQRSAPEPTVGFLVNEVARLIRRNFNHRARNRGLTQAQWQTLAVLYRHEGVNQATLAERIEIHPATLTKVIDRLAAAGWVERRPDPSDRRAFLLHLTEAAEPLIDEMRGLAAEVRDQALASVPEAARRQLLDTLLTMKANLQPCETDAFRDQRDRADAEQG</sequence>
<protein>
    <submittedName>
        <fullName evidence="5">DNA-binding transcriptional regulator, MarR family</fullName>
    </submittedName>
</protein>
<dbReference type="InterPro" id="IPR036388">
    <property type="entry name" value="WH-like_DNA-bd_sf"/>
</dbReference>
<dbReference type="Gene3D" id="1.10.10.10">
    <property type="entry name" value="Winged helix-like DNA-binding domain superfamily/Winged helix DNA-binding domain"/>
    <property type="match status" value="1"/>
</dbReference>
<dbReference type="RefSeq" id="WP_085121701.1">
    <property type="nucleotide sequence ID" value="NZ_FWZX01000003.1"/>
</dbReference>
<dbReference type="GO" id="GO:0003677">
    <property type="term" value="F:DNA binding"/>
    <property type="evidence" value="ECO:0007669"/>
    <property type="project" value="UniProtKB-KW"/>
</dbReference>
<organism evidence="5 6">
    <name type="scientific">Tistlia consotensis USBA 355</name>
    <dbReference type="NCBI Taxonomy" id="560819"/>
    <lineage>
        <taxon>Bacteria</taxon>
        <taxon>Pseudomonadati</taxon>
        <taxon>Pseudomonadota</taxon>
        <taxon>Alphaproteobacteria</taxon>
        <taxon>Rhodospirillales</taxon>
        <taxon>Rhodovibrionaceae</taxon>
        <taxon>Tistlia</taxon>
    </lineage>
</organism>
<dbReference type="PROSITE" id="PS50995">
    <property type="entry name" value="HTH_MARR_2"/>
    <property type="match status" value="1"/>
</dbReference>
<evidence type="ECO:0000313" key="5">
    <source>
        <dbReference type="EMBL" id="SMF02205.1"/>
    </source>
</evidence>
<keyword evidence="2 5" id="KW-0238">DNA-binding</keyword>
<dbReference type="PRINTS" id="PR00598">
    <property type="entry name" value="HTHMARR"/>
</dbReference>
<keyword evidence="3" id="KW-0804">Transcription</keyword>
<evidence type="ECO:0000313" key="6">
    <source>
        <dbReference type="Proteomes" id="UP000192917"/>
    </source>
</evidence>
<accession>A0A1Y6BB07</accession>
<gene>
    <name evidence="5" type="ORF">SAMN05428998_10332</name>
</gene>
<evidence type="ECO:0000256" key="2">
    <source>
        <dbReference type="ARBA" id="ARBA00023125"/>
    </source>
</evidence>
<dbReference type="Pfam" id="PF01047">
    <property type="entry name" value="MarR"/>
    <property type="match status" value="1"/>
</dbReference>
<dbReference type="SUPFAM" id="SSF46785">
    <property type="entry name" value="Winged helix' DNA-binding domain"/>
    <property type="match status" value="1"/>
</dbReference>
<dbReference type="InterPro" id="IPR000835">
    <property type="entry name" value="HTH_MarR-typ"/>
</dbReference>
<reference evidence="5 6" key="1">
    <citation type="submission" date="2017-04" db="EMBL/GenBank/DDBJ databases">
        <authorList>
            <person name="Afonso C.L."/>
            <person name="Miller P.J."/>
            <person name="Scott M.A."/>
            <person name="Spackman E."/>
            <person name="Goraichik I."/>
            <person name="Dimitrov K.M."/>
            <person name="Suarez D.L."/>
            <person name="Swayne D.E."/>
        </authorList>
    </citation>
    <scope>NUCLEOTIDE SEQUENCE [LARGE SCALE GENOMIC DNA]</scope>
    <source>
        <strain evidence="5 6">USBA 355</strain>
    </source>
</reference>
<dbReference type="PROSITE" id="PS01117">
    <property type="entry name" value="HTH_MARR_1"/>
    <property type="match status" value="1"/>
</dbReference>
<evidence type="ECO:0000256" key="3">
    <source>
        <dbReference type="ARBA" id="ARBA00023163"/>
    </source>
</evidence>
<keyword evidence="1" id="KW-0805">Transcription regulation</keyword>
<dbReference type="InterPro" id="IPR036390">
    <property type="entry name" value="WH_DNA-bd_sf"/>
</dbReference>
<evidence type="ECO:0000256" key="1">
    <source>
        <dbReference type="ARBA" id="ARBA00023015"/>
    </source>
</evidence>
<dbReference type="SMART" id="SM00347">
    <property type="entry name" value="HTH_MARR"/>
    <property type="match status" value="1"/>
</dbReference>
<evidence type="ECO:0000259" key="4">
    <source>
        <dbReference type="PROSITE" id="PS50995"/>
    </source>
</evidence>
<keyword evidence="6" id="KW-1185">Reference proteome</keyword>
<dbReference type="EMBL" id="FWZX01000003">
    <property type="protein sequence ID" value="SMF02205.1"/>
    <property type="molecule type" value="Genomic_DNA"/>
</dbReference>
<name>A0A1Y6BB07_9PROT</name>
<dbReference type="InterPro" id="IPR023187">
    <property type="entry name" value="Tscrpt_reg_MarR-type_CS"/>
</dbReference>
<dbReference type="GO" id="GO:0003700">
    <property type="term" value="F:DNA-binding transcription factor activity"/>
    <property type="evidence" value="ECO:0007669"/>
    <property type="project" value="InterPro"/>
</dbReference>